<dbReference type="EMBL" id="QKOD01000012">
    <property type="protein sequence ID" value="RNJ42202.1"/>
    <property type="molecule type" value="Genomic_DNA"/>
</dbReference>
<protein>
    <submittedName>
        <fullName evidence="1">Uncharacterized protein</fullName>
    </submittedName>
</protein>
<name>A0A3M9X383_9HYPH</name>
<dbReference type="Proteomes" id="UP000275436">
    <property type="component" value="Unassembled WGS sequence"/>
</dbReference>
<evidence type="ECO:0000313" key="2">
    <source>
        <dbReference type="Proteomes" id="UP000275436"/>
    </source>
</evidence>
<accession>A0A3M9X383</accession>
<organism evidence="1 2">
    <name type="scientific">Mesorhizobium japonicum</name>
    <dbReference type="NCBI Taxonomy" id="2066070"/>
    <lineage>
        <taxon>Bacteria</taxon>
        <taxon>Pseudomonadati</taxon>
        <taxon>Pseudomonadota</taxon>
        <taxon>Alphaproteobacteria</taxon>
        <taxon>Hyphomicrobiales</taxon>
        <taxon>Phyllobacteriaceae</taxon>
        <taxon>Mesorhizobium</taxon>
    </lineage>
</organism>
<proteinExistence type="predicted"/>
<sequence>MGIAKLSTSGHRDRREVGFRELLLRKHEIWGSACFTTRVAGLRFTRTQLTTRSHAMQMTGEMDRE</sequence>
<evidence type="ECO:0000313" key="1">
    <source>
        <dbReference type="EMBL" id="RNJ42202.1"/>
    </source>
</evidence>
<reference evidence="1 2" key="1">
    <citation type="journal article" date="2018" name="Mol. Plant Microbe Interact.">
        <title>Taxonomically Different Co-Microsymbionts of a Relict Legume, Oxytropis popoviana, Have Complementary Sets of Symbiotic Genes and Together Increase the Efficiency of Plant Nodulation.</title>
        <authorList>
            <person name="Safronova V."/>
            <person name="Belimov A."/>
            <person name="Sazanova A."/>
            <person name="Chirak E."/>
            <person name="Verkhozina A."/>
            <person name="Kuznetsova I."/>
            <person name="Andronov E."/>
            <person name="Puhalsky J."/>
            <person name="Tikhonovich I."/>
        </authorList>
    </citation>
    <scope>NUCLEOTIDE SEQUENCE [LARGE SCALE GENOMIC DNA]</scope>
    <source>
        <strain evidence="1 2">Opo-235</strain>
    </source>
</reference>
<gene>
    <name evidence="1" type="ORF">DNR46_29610</name>
</gene>
<dbReference type="AlphaFoldDB" id="A0A3M9X383"/>
<comment type="caution">
    <text evidence="1">The sequence shown here is derived from an EMBL/GenBank/DDBJ whole genome shotgun (WGS) entry which is preliminary data.</text>
</comment>